<evidence type="ECO:0000313" key="3">
    <source>
        <dbReference type="Proteomes" id="UP000049127"/>
    </source>
</evidence>
<dbReference type="AlphaFoldDB" id="A0A0C7GBM8"/>
<name>A0A0C7GBM8_PARSO</name>
<accession>A0A0C7GBM8</accession>
<dbReference type="OrthoDB" id="4827574at2"/>
<organism evidence="2 3">
    <name type="scientific">Paraclostridium sordellii</name>
    <name type="common">Clostridium sordellii</name>
    <dbReference type="NCBI Taxonomy" id="1505"/>
    <lineage>
        <taxon>Bacteria</taxon>
        <taxon>Bacillati</taxon>
        <taxon>Bacillota</taxon>
        <taxon>Clostridia</taxon>
        <taxon>Peptostreptococcales</taxon>
        <taxon>Peptostreptococcaceae</taxon>
        <taxon>Paraclostridium</taxon>
    </lineage>
</organism>
<dbReference type="InterPro" id="IPR057154">
    <property type="entry name" value="DUF7832"/>
</dbReference>
<sequence>MIIDSMDWHYRDNYPDNLDKLHAATHIGIFLGWIIENNLESEFLKNILKEDIENFKKRKITGRQIFLNKCNRVLDDKFIDKKALEFTLGYYLSSREDYCQYIADYNEVFKDCNLNSSYEVEDIWENYYKMFSMIDKRYNYYKNKINKN</sequence>
<evidence type="ECO:0000259" key="1">
    <source>
        <dbReference type="Pfam" id="PF25191"/>
    </source>
</evidence>
<protein>
    <recommendedName>
        <fullName evidence="1">DUF7832 domain-containing protein</fullName>
    </recommendedName>
</protein>
<dbReference type="EMBL" id="CEKZ01000025">
    <property type="protein sequence ID" value="CEQ05400.1"/>
    <property type="molecule type" value="Genomic_DNA"/>
</dbReference>
<gene>
    <name evidence="2" type="ORF">R28058_30911</name>
</gene>
<reference evidence="2 3" key="1">
    <citation type="submission" date="2015-01" db="EMBL/GenBank/DDBJ databases">
        <authorList>
            <person name="Aslett A.Martin."/>
            <person name="De Silva Nishadi"/>
        </authorList>
    </citation>
    <scope>NUCLEOTIDE SEQUENCE [LARGE SCALE GENOMIC DNA]</scope>
    <source>
        <strain evidence="2 3">R28058</strain>
    </source>
</reference>
<proteinExistence type="predicted"/>
<evidence type="ECO:0000313" key="2">
    <source>
        <dbReference type="EMBL" id="CEQ05400.1"/>
    </source>
</evidence>
<dbReference type="Proteomes" id="UP000049127">
    <property type="component" value="Unassembled WGS sequence"/>
</dbReference>
<dbReference type="Pfam" id="PF25191">
    <property type="entry name" value="DUF7832"/>
    <property type="match status" value="1"/>
</dbReference>
<feature type="domain" description="DUF7832" evidence="1">
    <location>
        <begin position="2"/>
        <end position="119"/>
    </location>
</feature>
<dbReference type="RefSeq" id="WP_055343181.1">
    <property type="nucleotide sequence ID" value="NZ_CDNI01000025.1"/>
</dbReference>